<evidence type="ECO:0000256" key="1">
    <source>
        <dbReference type="SAM" id="MobiDB-lite"/>
    </source>
</evidence>
<dbReference type="EMBL" id="ADNU01000049">
    <property type="protein sequence ID" value="EFG46828.1"/>
    <property type="molecule type" value="Genomic_DNA"/>
</dbReference>
<organism evidence="2 3">
    <name type="scientific">Brevibacterium mcbrellneri ATCC 49030</name>
    <dbReference type="NCBI Taxonomy" id="585530"/>
    <lineage>
        <taxon>Bacteria</taxon>
        <taxon>Bacillati</taxon>
        <taxon>Actinomycetota</taxon>
        <taxon>Actinomycetes</taxon>
        <taxon>Micrococcales</taxon>
        <taxon>Brevibacteriaceae</taxon>
        <taxon>Brevibacterium</taxon>
    </lineage>
</organism>
<evidence type="ECO:0000313" key="2">
    <source>
        <dbReference type="EMBL" id="EFG46828.1"/>
    </source>
</evidence>
<accession>D4YPG7</accession>
<evidence type="ECO:0000313" key="3">
    <source>
        <dbReference type="Proteomes" id="UP000005714"/>
    </source>
</evidence>
<reference evidence="2 3" key="1">
    <citation type="submission" date="2010-04" db="EMBL/GenBank/DDBJ databases">
        <authorList>
            <person name="Qin X."/>
            <person name="Bachman B."/>
            <person name="Battles P."/>
            <person name="Bell A."/>
            <person name="Bess C."/>
            <person name="Bickham C."/>
            <person name="Chaboub L."/>
            <person name="Chen D."/>
            <person name="Coyle M."/>
            <person name="Deiros D.R."/>
            <person name="Dinh H."/>
            <person name="Forbes L."/>
            <person name="Fowler G."/>
            <person name="Francisco L."/>
            <person name="Fu Q."/>
            <person name="Gubbala S."/>
            <person name="Hale W."/>
            <person name="Han Y."/>
            <person name="Hemphill L."/>
            <person name="Highlander S.K."/>
            <person name="Hirani K."/>
            <person name="Hogues M."/>
            <person name="Jackson L."/>
            <person name="Jakkamsetti A."/>
            <person name="Javaid M."/>
            <person name="Jiang H."/>
            <person name="Korchina V."/>
            <person name="Kovar C."/>
            <person name="Lara F."/>
            <person name="Lee S."/>
            <person name="Mata R."/>
            <person name="Mathew T."/>
            <person name="Moen C."/>
            <person name="Morales K."/>
            <person name="Munidasa M."/>
            <person name="Nazareth L."/>
            <person name="Ngo R."/>
            <person name="Nguyen L."/>
            <person name="Okwuonu G."/>
            <person name="Ongeri F."/>
            <person name="Patil S."/>
            <person name="Petrosino J."/>
            <person name="Pham C."/>
            <person name="Pham P."/>
            <person name="Pu L.-L."/>
            <person name="Puazo M."/>
            <person name="Raj R."/>
            <person name="Reid J."/>
            <person name="Rouhana J."/>
            <person name="Saada N."/>
            <person name="Shang Y."/>
            <person name="Simmons D."/>
            <person name="Thornton R."/>
            <person name="Warren J."/>
            <person name="Weissenberger G."/>
            <person name="Zhang J."/>
            <person name="Zhang L."/>
            <person name="Zhou C."/>
            <person name="Zhu D."/>
            <person name="Muzny D."/>
            <person name="Worley K."/>
            <person name="Gibbs R."/>
        </authorList>
    </citation>
    <scope>NUCLEOTIDE SEQUENCE [LARGE SCALE GENOMIC DNA]</scope>
    <source>
        <strain evidence="2 3">ATCC 49030</strain>
    </source>
</reference>
<feature type="region of interest" description="Disordered" evidence="1">
    <location>
        <begin position="150"/>
        <end position="193"/>
    </location>
</feature>
<proteinExistence type="predicted"/>
<gene>
    <name evidence="2" type="ORF">HMPREF0183_1827</name>
</gene>
<sequence length="205" mass="23386">MRHPRLCHEHRRFQPWQHHRGQHRRCRNRRRVGSAECHRHRSCTHPGRACHRPLHSTIIRTDVVRFEHRHHRLPLTCHLWQGRPSLSRTREITSSSSLAQQADARADHGRLRGIKGSAAHVSKSLTIELGPLGICSNVVSAPFDALGGSHPVQHRPGYSSRALHPRGTPPALRQNRTSRRCHENGQRPPVTGAEWTIDSDALRQL</sequence>
<dbReference type="AlphaFoldDB" id="D4YPG7"/>
<dbReference type="Proteomes" id="UP000005714">
    <property type="component" value="Unassembled WGS sequence"/>
</dbReference>
<comment type="caution">
    <text evidence="2">The sequence shown here is derived from an EMBL/GenBank/DDBJ whole genome shotgun (WGS) entry which is preliminary data.</text>
</comment>
<name>D4YPG7_9MICO</name>
<keyword evidence="3" id="KW-1185">Reference proteome</keyword>
<protein>
    <submittedName>
        <fullName evidence="2">Uncharacterized protein</fullName>
    </submittedName>
</protein>